<dbReference type="PRINTS" id="PR00368">
    <property type="entry name" value="FADPNR"/>
</dbReference>
<dbReference type="GO" id="GO:0016651">
    <property type="term" value="F:oxidoreductase activity, acting on NAD(P)H"/>
    <property type="evidence" value="ECO:0007669"/>
    <property type="project" value="TreeGrafter"/>
</dbReference>
<comment type="cofactor">
    <cofactor evidence="1">
        <name>FAD</name>
        <dbReference type="ChEBI" id="CHEBI:57692"/>
    </cofactor>
</comment>
<feature type="region of interest" description="Disordered" evidence="5">
    <location>
        <begin position="221"/>
        <end position="325"/>
    </location>
</feature>
<evidence type="ECO:0000313" key="8">
    <source>
        <dbReference type="Proteomes" id="UP000062973"/>
    </source>
</evidence>
<gene>
    <name evidence="7" type="ORF">AMETH_3239</name>
</gene>
<evidence type="ECO:0000256" key="2">
    <source>
        <dbReference type="ARBA" id="ARBA00022630"/>
    </source>
</evidence>
<feature type="compositionally biased region" description="Low complexity" evidence="5">
    <location>
        <begin position="308"/>
        <end position="321"/>
    </location>
</feature>
<dbReference type="SUPFAM" id="SSF51905">
    <property type="entry name" value="FAD/NAD(P)-binding domain"/>
    <property type="match status" value="1"/>
</dbReference>
<evidence type="ECO:0000259" key="6">
    <source>
        <dbReference type="Pfam" id="PF07992"/>
    </source>
</evidence>
<dbReference type="PRINTS" id="PR00411">
    <property type="entry name" value="PNDRDTASEI"/>
</dbReference>
<dbReference type="eggNOG" id="COG0446">
    <property type="taxonomic scope" value="Bacteria"/>
</dbReference>
<name>A0A076MW84_AMYME</name>
<organism evidence="7 8">
    <name type="scientific">Amycolatopsis methanolica 239</name>
    <dbReference type="NCBI Taxonomy" id="1068978"/>
    <lineage>
        <taxon>Bacteria</taxon>
        <taxon>Bacillati</taxon>
        <taxon>Actinomycetota</taxon>
        <taxon>Actinomycetes</taxon>
        <taxon>Pseudonocardiales</taxon>
        <taxon>Pseudonocardiaceae</taxon>
        <taxon>Amycolatopsis</taxon>
        <taxon>Amycolatopsis methanolica group</taxon>
    </lineage>
</organism>
<keyword evidence="2" id="KW-0285">Flavoprotein</keyword>
<dbReference type="InterPro" id="IPR036188">
    <property type="entry name" value="FAD/NAD-bd_sf"/>
</dbReference>
<accession>A0A076MW84</accession>
<dbReference type="Gene3D" id="3.50.50.60">
    <property type="entry name" value="FAD/NAD(P)-binding domain"/>
    <property type="match status" value="2"/>
</dbReference>
<dbReference type="Proteomes" id="UP000062973">
    <property type="component" value="Chromosome"/>
</dbReference>
<feature type="compositionally biased region" description="Basic residues" evidence="5">
    <location>
        <begin position="238"/>
        <end position="264"/>
    </location>
</feature>
<feature type="compositionally biased region" description="Basic and acidic residues" evidence="5">
    <location>
        <begin position="221"/>
        <end position="233"/>
    </location>
</feature>
<dbReference type="InterPro" id="IPR023753">
    <property type="entry name" value="FAD/NAD-binding_dom"/>
</dbReference>
<evidence type="ECO:0000256" key="3">
    <source>
        <dbReference type="ARBA" id="ARBA00022827"/>
    </source>
</evidence>
<evidence type="ECO:0000313" key="7">
    <source>
        <dbReference type="EMBL" id="AIJ23331.1"/>
    </source>
</evidence>
<sequence length="353" mass="38046">MAAASAATPLRGRGYEGEVVLVGDEPVVPYERRPLSKDFLLGGTQLPDLHRQAPGWYETEQVELRLGIRVTAVDVGARSVTLSTGDRLGYDDLVLATGVRARRLPGFDGDGVHYLRTAADAARLREELAEADRIAVLGAGFVGCEVAPAAASLGKQVTVFEPEPVPLARALGEAIGTVLMDIHREHRVEIRAGEHVTSFERGSGGFVLTTGGGERIEVDVNRGGRRLAAERGAGRSGRSGRRRRDRGRRSTGGRRLRMCMRRATRSSSTTPGTASPSGWSITTRRCARVRTSRPPWRGSRSRSRRRTGSGPTSTSTVSSPPAAWVRSTPWCSGGAWRSEASPPFPWWTGASRA</sequence>
<dbReference type="Pfam" id="PF07992">
    <property type="entry name" value="Pyr_redox_2"/>
    <property type="match status" value="1"/>
</dbReference>
<dbReference type="EMBL" id="CP009110">
    <property type="protein sequence ID" value="AIJ23331.1"/>
    <property type="molecule type" value="Genomic_DNA"/>
</dbReference>
<protein>
    <submittedName>
        <fullName evidence="7">Ferredoxin--NAD(+) reductase</fullName>
    </submittedName>
</protein>
<keyword evidence="3" id="KW-0274">FAD</keyword>
<dbReference type="KEGG" id="amq:AMETH_3239"/>
<proteinExistence type="predicted"/>
<dbReference type="HOGENOM" id="CLU_784452_0_0_11"/>
<evidence type="ECO:0000256" key="5">
    <source>
        <dbReference type="SAM" id="MobiDB-lite"/>
    </source>
</evidence>
<dbReference type="AlphaFoldDB" id="A0A076MW84"/>
<evidence type="ECO:0000256" key="1">
    <source>
        <dbReference type="ARBA" id="ARBA00001974"/>
    </source>
</evidence>
<evidence type="ECO:0000256" key="4">
    <source>
        <dbReference type="ARBA" id="ARBA00023002"/>
    </source>
</evidence>
<dbReference type="InterPro" id="IPR050446">
    <property type="entry name" value="FAD-oxidoreductase/Apoptosis"/>
</dbReference>
<dbReference type="PATRIC" id="fig|1068978.7.peg.3457"/>
<feature type="compositionally biased region" description="Low complexity" evidence="5">
    <location>
        <begin position="265"/>
        <end position="278"/>
    </location>
</feature>
<dbReference type="STRING" id="1068978.AMETH_3239"/>
<dbReference type="PANTHER" id="PTHR43557:SF2">
    <property type="entry name" value="RIESKE DOMAIN-CONTAINING PROTEIN-RELATED"/>
    <property type="match status" value="1"/>
</dbReference>
<dbReference type="PANTHER" id="PTHR43557">
    <property type="entry name" value="APOPTOSIS-INDUCING FACTOR 1"/>
    <property type="match status" value="1"/>
</dbReference>
<reference evidence="7 8" key="1">
    <citation type="submission" date="2014-07" db="EMBL/GenBank/DDBJ databases">
        <title>Whole Genome Sequence of the Amycolatopsis methanolica 239.</title>
        <authorList>
            <person name="Tang B."/>
        </authorList>
    </citation>
    <scope>NUCLEOTIDE SEQUENCE [LARGE SCALE GENOMIC DNA]</scope>
    <source>
        <strain evidence="7 8">239</strain>
    </source>
</reference>
<dbReference type="GO" id="GO:0005737">
    <property type="term" value="C:cytoplasm"/>
    <property type="evidence" value="ECO:0007669"/>
    <property type="project" value="TreeGrafter"/>
</dbReference>
<keyword evidence="8" id="KW-1185">Reference proteome</keyword>
<feature type="domain" description="FAD/NAD(P)-binding" evidence="6">
    <location>
        <begin position="2"/>
        <end position="219"/>
    </location>
</feature>
<keyword evidence="4" id="KW-0560">Oxidoreductase</keyword>